<dbReference type="InterPro" id="IPR051265">
    <property type="entry name" value="HIBADH-related_NP60_sf"/>
</dbReference>
<sequence length="286" mass="30140">MKIGILGTGLMGQPMALKLLEANYDIIAYNRTAAKLDPIKAAGGAIASSPVEVLQQADCLITMLTNAAAIQETLLSDAAKAKWTGKTLMQMATIAPSESQTLQQKIEAAGGAYLEAPVLGSIPQVKTGELLVMVGATPALFEQCLPVLQVFGKEPVLLGEVGSGSAVKLAMNQLIGSLTTAFAASLAMVRQQGLDVEAFMEIVRQSALYAPTFDKKLSRMMAGNYENPNFPSKHLLKDMNLFSREAEKMGIDAGLSQAVSQVVEEAIAQGLADSDYSALFEAVKGG</sequence>
<evidence type="ECO:0000256" key="2">
    <source>
        <dbReference type="ARBA" id="ARBA00023002"/>
    </source>
</evidence>
<dbReference type="InterPro" id="IPR013328">
    <property type="entry name" value="6PGD_dom2"/>
</dbReference>
<dbReference type="SUPFAM" id="SSF48179">
    <property type="entry name" value="6-phosphogluconate dehydrogenase C-terminal domain-like"/>
    <property type="match status" value="1"/>
</dbReference>
<gene>
    <name evidence="6" type="ORF">NEA10_14280</name>
</gene>
<dbReference type="EMBL" id="CP098611">
    <property type="protein sequence ID" value="USR90014.1"/>
    <property type="molecule type" value="Genomic_DNA"/>
</dbReference>
<comment type="similarity">
    <text evidence="1">Belongs to the HIBADH-related family.</text>
</comment>
<dbReference type="Proteomes" id="UP001056708">
    <property type="component" value="Chromosome"/>
</dbReference>
<proteinExistence type="inferred from homology"/>
<dbReference type="InterPro" id="IPR008927">
    <property type="entry name" value="6-PGluconate_DH-like_C_sf"/>
</dbReference>
<evidence type="ECO:0000313" key="6">
    <source>
        <dbReference type="EMBL" id="USR90014.1"/>
    </source>
</evidence>
<dbReference type="PANTHER" id="PTHR43580:SF9">
    <property type="entry name" value="GLYOXYLATE_SUCCINIC SEMIALDEHYDE REDUCTASE 1"/>
    <property type="match status" value="1"/>
</dbReference>
<evidence type="ECO:0000259" key="4">
    <source>
        <dbReference type="Pfam" id="PF03446"/>
    </source>
</evidence>
<dbReference type="Pfam" id="PF03446">
    <property type="entry name" value="NAD_binding_2"/>
    <property type="match status" value="1"/>
</dbReference>
<keyword evidence="7" id="KW-1185">Reference proteome</keyword>
<organism evidence="6 7">
    <name type="scientific">Phormidium yuhuli AB48</name>
    <dbReference type="NCBI Taxonomy" id="2940671"/>
    <lineage>
        <taxon>Bacteria</taxon>
        <taxon>Bacillati</taxon>
        <taxon>Cyanobacteriota</taxon>
        <taxon>Cyanophyceae</taxon>
        <taxon>Oscillatoriophycideae</taxon>
        <taxon>Oscillatoriales</taxon>
        <taxon>Oscillatoriaceae</taxon>
        <taxon>Phormidium</taxon>
        <taxon>Phormidium yuhuli</taxon>
    </lineage>
</organism>
<evidence type="ECO:0000259" key="5">
    <source>
        <dbReference type="Pfam" id="PF14833"/>
    </source>
</evidence>
<dbReference type="PANTHER" id="PTHR43580">
    <property type="entry name" value="OXIDOREDUCTASE GLYR1-RELATED"/>
    <property type="match status" value="1"/>
</dbReference>
<feature type="domain" description="6-phosphogluconate dehydrogenase NADP-binding" evidence="4">
    <location>
        <begin position="2"/>
        <end position="156"/>
    </location>
</feature>
<name>A0ABY5ALD0_9CYAN</name>
<evidence type="ECO:0000256" key="3">
    <source>
        <dbReference type="ARBA" id="ARBA00023027"/>
    </source>
</evidence>
<dbReference type="Pfam" id="PF14833">
    <property type="entry name" value="NAD_binding_11"/>
    <property type="match status" value="1"/>
</dbReference>
<dbReference type="PIRSF" id="PIRSF000103">
    <property type="entry name" value="HIBADH"/>
    <property type="match status" value="1"/>
</dbReference>
<dbReference type="Gene3D" id="3.40.50.720">
    <property type="entry name" value="NAD(P)-binding Rossmann-like Domain"/>
    <property type="match status" value="1"/>
</dbReference>
<accession>A0ABY5ALD0</accession>
<dbReference type="InterPro" id="IPR015815">
    <property type="entry name" value="HIBADH-related"/>
</dbReference>
<reference evidence="6" key="1">
    <citation type="submission" date="2022-06" db="EMBL/GenBank/DDBJ databases">
        <title>Genome sequence of Phormidium yuhuli AB48 isolated from an industrial photobioreactor environment.</title>
        <authorList>
            <person name="Qiu Y."/>
            <person name="Noonan A.J.C."/>
            <person name="Dofher K."/>
            <person name="Koch M."/>
            <person name="Kieft B."/>
            <person name="Lin X."/>
            <person name="Ziels R.M."/>
            <person name="Hallam S.J."/>
        </authorList>
    </citation>
    <scope>NUCLEOTIDE SEQUENCE</scope>
    <source>
        <strain evidence="6">AB48</strain>
    </source>
</reference>
<dbReference type="InterPro" id="IPR006115">
    <property type="entry name" value="6PGDH_NADP-bd"/>
</dbReference>
<evidence type="ECO:0000313" key="7">
    <source>
        <dbReference type="Proteomes" id="UP001056708"/>
    </source>
</evidence>
<keyword evidence="3" id="KW-0520">NAD</keyword>
<dbReference type="InterPro" id="IPR029154">
    <property type="entry name" value="HIBADH-like_NADP-bd"/>
</dbReference>
<dbReference type="InterPro" id="IPR036291">
    <property type="entry name" value="NAD(P)-bd_dom_sf"/>
</dbReference>
<feature type="domain" description="3-hydroxyisobutyrate dehydrogenase-like NAD-binding" evidence="5">
    <location>
        <begin position="162"/>
        <end position="281"/>
    </location>
</feature>
<dbReference type="SUPFAM" id="SSF51735">
    <property type="entry name" value="NAD(P)-binding Rossmann-fold domains"/>
    <property type="match status" value="1"/>
</dbReference>
<protein>
    <submittedName>
        <fullName evidence="6">NAD(P)-dependent oxidoreductase</fullName>
    </submittedName>
</protein>
<dbReference type="RefSeq" id="WP_252661579.1">
    <property type="nucleotide sequence ID" value="NZ_CP098611.1"/>
</dbReference>
<dbReference type="Gene3D" id="1.10.1040.10">
    <property type="entry name" value="N-(1-d-carboxylethyl)-l-norvaline Dehydrogenase, domain 2"/>
    <property type="match status" value="1"/>
</dbReference>
<keyword evidence="2" id="KW-0560">Oxidoreductase</keyword>
<evidence type="ECO:0000256" key="1">
    <source>
        <dbReference type="ARBA" id="ARBA00009080"/>
    </source>
</evidence>